<comment type="function">
    <text evidence="5">Involved in the post-translational conjugation of arginine to the N-terminal aspartate or glutamate of a protein. This arginylation is required for degradation of the protein via the ubiquitin pathway.</text>
</comment>
<dbReference type="InterPro" id="IPR007472">
    <property type="entry name" value="N-end_Aminoacyl_Trfase_C"/>
</dbReference>
<dbReference type="InterPro" id="IPR007471">
    <property type="entry name" value="N-end_Aminoacyl_Trfase_N"/>
</dbReference>
<evidence type="ECO:0000259" key="8">
    <source>
        <dbReference type="Pfam" id="PF04377"/>
    </source>
</evidence>
<dbReference type="GO" id="GO:0004057">
    <property type="term" value="F:arginyl-tRNA--protein transferase activity"/>
    <property type="evidence" value="ECO:0007669"/>
    <property type="project" value="UniProtKB-EC"/>
</dbReference>
<feature type="domain" description="N-end aminoacyl transferase N-terminal" evidence="7">
    <location>
        <begin position="20"/>
        <end position="72"/>
    </location>
</feature>
<sequence length="453" mass="51437">MPDPRLSFVRPIGASYYIRSSKLTADDYQGLVDRGWRRSGTLLYKPDNRLSCCAQYTIRIPVADFKPRKDQRTAVNKWNRFVLGDEYQKEAAKLYPISKEEKKRQRNEYDLARTIHESEYSEVRTPPEPAHRFEVTLEEDAFTQEKFVLFQNYQEHVHREPAAETTPGSFKRFLCGSPIIRETVHDHSTGKTKKLGSYHQVYRLDGRLIAMAVLDLLPHCVSGVYFMYHSDFEKWSFGKLSALREANLALEAAYSYYYMGYYIHSCQKMRYKGDYQPQYFLDLDTFAWDRLDEEATKLMEKKKYVSMSRERALKATQNGPAPSPNLDGSEGKDTQMTNQYEENGNSAESDSNFAVQSVADIDQAGASVIECGMPGVMSVDELEQQIDLDDINIKISPTTITKTSNIVSWDSGSMTDLKSLKGIIAELAACVGPEVMNSGTLVANFSRDSPTAG</sequence>
<evidence type="ECO:0000259" key="7">
    <source>
        <dbReference type="Pfam" id="PF04376"/>
    </source>
</evidence>
<comment type="similarity">
    <text evidence="1 5">Belongs to the R-transferase family.</text>
</comment>
<comment type="caution">
    <text evidence="9">The sequence shown here is derived from an EMBL/GenBank/DDBJ whole genome shotgun (WGS) entry which is preliminary data.</text>
</comment>
<dbReference type="OrthoDB" id="74183at2759"/>
<evidence type="ECO:0000313" key="10">
    <source>
        <dbReference type="Proteomes" id="UP000799772"/>
    </source>
</evidence>
<dbReference type="Pfam" id="PF04377">
    <property type="entry name" value="ATE_C"/>
    <property type="match status" value="1"/>
</dbReference>
<evidence type="ECO:0000256" key="5">
    <source>
        <dbReference type="PIRNR" id="PIRNR037207"/>
    </source>
</evidence>
<evidence type="ECO:0000256" key="1">
    <source>
        <dbReference type="ARBA" id="ARBA00009991"/>
    </source>
</evidence>
<dbReference type="GO" id="GO:0005737">
    <property type="term" value="C:cytoplasm"/>
    <property type="evidence" value="ECO:0007669"/>
    <property type="project" value="TreeGrafter"/>
</dbReference>
<organism evidence="9 10">
    <name type="scientific">Rhizodiscina lignyota</name>
    <dbReference type="NCBI Taxonomy" id="1504668"/>
    <lineage>
        <taxon>Eukaryota</taxon>
        <taxon>Fungi</taxon>
        <taxon>Dikarya</taxon>
        <taxon>Ascomycota</taxon>
        <taxon>Pezizomycotina</taxon>
        <taxon>Dothideomycetes</taxon>
        <taxon>Pleosporomycetidae</taxon>
        <taxon>Aulographales</taxon>
        <taxon>Rhizodiscinaceae</taxon>
        <taxon>Rhizodiscina</taxon>
    </lineage>
</organism>
<evidence type="ECO:0000256" key="3">
    <source>
        <dbReference type="ARBA" id="ARBA00022786"/>
    </source>
</evidence>
<keyword evidence="10" id="KW-1185">Reference proteome</keyword>
<evidence type="ECO:0000256" key="6">
    <source>
        <dbReference type="SAM" id="MobiDB-lite"/>
    </source>
</evidence>
<feature type="region of interest" description="Disordered" evidence="6">
    <location>
        <begin position="313"/>
        <end position="349"/>
    </location>
</feature>
<dbReference type="AlphaFoldDB" id="A0A9P4IHC7"/>
<evidence type="ECO:0000256" key="4">
    <source>
        <dbReference type="ARBA" id="ARBA00023315"/>
    </source>
</evidence>
<name>A0A9P4IHC7_9PEZI</name>
<dbReference type="PANTHER" id="PTHR21367:SF1">
    <property type="entry name" value="ARGINYL-TRNA--PROTEIN TRANSFERASE 1"/>
    <property type="match status" value="1"/>
</dbReference>
<feature type="domain" description="N-end rule aminoacyl transferase C-terminal" evidence="8">
    <location>
        <begin position="145"/>
        <end position="281"/>
    </location>
</feature>
<dbReference type="InterPro" id="IPR016181">
    <property type="entry name" value="Acyl_CoA_acyltransferase"/>
</dbReference>
<dbReference type="EC" id="2.3.2.8" evidence="5"/>
<reference evidence="9" key="1">
    <citation type="journal article" date="2020" name="Stud. Mycol.">
        <title>101 Dothideomycetes genomes: a test case for predicting lifestyles and emergence of pathogens.</title>
        <authorList>
            <person name="Haridas S."/>
            <person name="Albert R."/>
            <person name="Binder M."/>
            <person name="Bloem J."/>
            <person name="Labutti K."/>
            <person name="Salamov A."/>
            <person name="Andreopoulos B."/>
            <person name="Baker S."/>
            <person name="Barry K."/>
            <person name="Bills G."/>
            <person name="Bluhm B."/>
            <person name="Cannon C."/>
            <person name="Castanera R."/>
            <person name="Culley D."/>
            <person name="Daum C."/>
            <person name="Ezra D."/>
            <person name="Gonzalez J."/>
            <person name="Henrissat B."/>
            <person name="Kuo A."/>
            <person name="Liang C."/>
            <person name="Lipzen A."/>
            <person name="Lutzoni F."/>
            <person name="Magnuson J."/>
            <person name="Mondo S."/>
            <person name="Nolan M."/>
            <person name="Ohm R."/>
            <person name="Pangilinan J."/>
            <person name="Park H.-J."/>
            <person name="Ramirez L."/>
            <person name="Alfaro M."/>
            <person name="Sun H."/>
            <person name="Tritt A."/>
            <person name="Yoshinaga Y."/>
            <person name="Zwiers L.-H."/>
            <person name="Turgeon B."/>
            <person name="Goodwin S."/>
            <person name="Spatafora J."/>
            <person name="Crous P."/>
            <person name="Grigoriev I."/>
        </authorList>
    </citation>
    <scope>NUCLEOTIDE SEQUENCE</scope>
    <source>
        <strain evidence="9">CBS 133067</strain>
    </source>
</reference>
<dbReference type="Pfam" id="PF04376">
    <property type="entry name" value="ATE_N"/>
    <property type="match status" value="1"/>
</dbReference>
<protein>
    <recommendedName>
        <fullName evidence="5">Arginyl-tRNA--protein transferase 1</fullName>
        <shortName evidence="5">Arginyltransferase 1</shortName>
        <shortName evidence="5">R-transferase 1</shortName>
        <ecNumber evidence="5">2.3.2.8</ecNumber>
    </recommendedName>
    <alternativeName>
        <fullName evidence="5">Arginine-tRNA--protein transferase 1</fullName>
    </alternativeName>
</protein>
<dbReference type="SUPFAM" id="SSF55729">
    <property type="entry name" value="Acyl-CoA N-acyltransferases (Nat)"/>
    <property type="match status" value="1"/>
</dbReference>
<dbReference type="Proteomes" id="UP000799772">
    <property type="component" value="Unassembled WGS sequence"/>
</dbReference>
<proteinExistence type="inferred from homology"/>
<keyword evidence="4 5" id="KW-0012">Acyltransferase</keyword>
<feature type="compositionally biased region" description="Polar residues" evidence="6">
    <location>
        <begin position="334"/>
        <end position="349"/>
    </location>
</feature>
<gene>
    <name evidence="9" type="ORF">NA57DRAFT_65832</name>
</gene>
<comment type="catalytic activity">
    <reaction evidence="5">
        <text>an N-terminal L-alpha-aminoacyl-[protein] + L-arginyl-tRNA(Arg) = an N-terminal L-arginyl-L-aminoacyl-[protein] + tRNA(Arg) + H(+)</text>
        <dbReference type="Rhea" id="RHEA:10208"/>
        <dbReference type="Rhea" id="RHEA-COMP:9658"/>
        <dbReference type="Rhea" id="RHEA-COMP:9673"/>
        <dbReference type="Rhea" id="RHEA-COMP:10636"/>
        <dbReference type="Rhea" id="RHEA-COMP:10638"/>
        <dbReference type="ChEBI" id="CHEBI:15378"/>
        <dbReference type="ChEBI" id="CHEBI:78442"/>
        <dbReference type="ChEBI" id="CHEBI:78513"/>
        <dbReference type="ChEBI" id="CHEBI:78597"/>
        <dbReference type="ChEBI" id="CHEBI:83562"/>
        <dbReference type="EC" id="2.3.2.8"/>
    </reaction>
</comment>
<dbReference type="EMBL" id="ML978125">
    <property type="protein sequence ID" value="KAF2100023.1"/>
    <property type="molecule type" value="Genomic_DNA"/>
</dbReference>
<keyword evidence="3 5" id="KW-0833">Ubl conjugation pathway</keyword>
<evidence type="ECO:0000313" key="9">
    <source>
        <dbReference type="EMBL" id="KAF2100023.1"/>
    </source>
</evidence>
<keyword evidence="2 5" id="KW-0808">Transferase</keyword>
<accession>A0A9P4IHC7</accession>
<dbReference type="PANTHER" id="PTHR21367">
    <property type="entry name" value="ARGININE-TRNA-PROTEIN TRANSFERASE 1"/>
    <property type="match status" value="1"/>
</dbReference>
<evidence type="ECO:0000256" key="2">
    <source>
        <dbReference type="ARBA" id="ARBA00022679"/>
    </source>
</evidence>
<dbReference type="InterPro" id="IPR030700">
    <property type="entry name" value="N-end_Aminoacyl_Trfase"/>
</dbReference>
<dbReference type="PIRSF" id="PIRSF037207">
    <property type="entry name" value="ATE1_euk"/>
    <property type="match status" value="1"/>
</dbReference>
<dbReference type="InterPro" id="IPR017137">
    <property type="entry name" value="Arg-tRNA-P_Trfase_1_euk"/>
</dbReference>